<gene>
    <name evidence="2" type="ORF">B0A48_18026</name>
</gene>
<dbReference type="InParanoid" id="A0A1V8SA55"/>
<proteinExistence type="predicted"/>
<dbReference type="SUPFAM" id="SSF55729">
    <property type="entry name" value="Acyl-CoA N-acyltransferases (Nat)"/>
    <property type="match status" value="1"/>
</dbReference>
<evidence type="ECO:0008006" key="4">
    <source>
        <dbReference type="Google" id="ProtNLM"/>
    </source>
</evidence>
<keyword evidence="3" id="KW-1185">Reference proteome</keyword>
<feature type="region of interest" description="Disordered" evidence="1">
    <location>
        <begin position="176"/>
        <end position="211"/>
    </location>
</feature>
<dbReference type="Proteomes" id="UP000192596">
    <property type="component" value="Unassembled WGS sequence"/>
</dbReference>
<evidence type="ECO:0000256" key="1">
    <source>
        <dbReference type="SAM" id="MobiDB-lite"/>
    </source>
</evidence>
<feature type="region of interest" description="Disordered" evidence="1">
    <location>
        <begin position="603"/>
        <end position="626"/>
    </location>
</feature>
<feature type="region of interest" description="Disordered" evidence="1">
    <location>
        <begin position="87"/>
        <end position="151"/>
    </location>
</feature>
<evidence type="ECO:0000313" key="3">
    <source>
        <dbReference type="Proteomes" id="UP000192596"/>
    </source>
</evidence>
<protein>
    <recommendedName>
        <fullName evidence="4">N-acetyltransferase domain-containing protein</fullName>
    </recommendedName>
</protein>
<dbReference type="InterPro" id="IPR016181">
    <property type="entry name" value="Acyl_CoA_acyltransferase"/>
</dbReference>
<feature type="compositionally biased region" description="Polar residues" evidence="1">
    <location>
        <begin position="1"/>
        <end position="10"/>
    </location>
</feature>
<evidence type="ECO:0000313" key="2">
    <source>
        <dbReference type="EMBL" id="OQN96035.1"/>
    </source>
</evidence>
<dbReference type="OrthoDB" id="2129362at2759"/>
<reference evidence="3" key="1">
    <citation type="submission" date="2017-03" db="EMBL/GenBank/DDBJ databases">
        <title>Genomes of endolithic fungi from Antarctica.</title>
        <authorList>
            <person name="Coleine C."/>
            <person name="Masonjones S."/>
            <person name="Stajich J.E."/>
        </authorList>
    </citation>
    <scope>NUCLEOTIDE SEQUENCE [LARGE SCALE GENOMIC DNA]</scope>
    <source>
        <strain evidence="3">CCFEE 5527</strain>
    </source>
</reference>
<comment type="caution">
    <text evidence="2">The sequence shown here is derived from an EMBL/GenBank/DDBJ whole genome shotgun (WGS) entry which is preliminary data.</text>
</comment>
<feature type="compositionally biased region" description="Polar residues" evidence="1">
    <location>
        <begin position="98"/>
        <end position="109"/>
    </location>
</feature>
<organism evidence="2 3">
    <name type="scientific">Cryoendolithus antarcticus</name>
    <dbReference type="NCBI Taxonomy" id="1507870"/>
    <lineage>
        <taxon>Eukaryota</taxon>
        <taxon>Fungi</taxon>
        <taxon>Dikarya</taxon>
        <taxon>Ascomycota</taxon>
        <taxon>Pezizomycotina</taxon>
        <taxon>Dothideomycetes</taxon>
        <taxon>Dothideomycetidae</taxon>
        <taxon>Cladosporiales</taxon>
        <taxon>Cladosporiaceae</taxon>
        <taxon>Cryoendolithus</taxon>
    </lineage>
</organism>
<dbReference type="AlphaFoldDB" id="A0A1V8SA55"/>
<feature type="compositionally biased region" description="Polar residues" evidence="1">
    <location>
        <begin position="128"/>
        <end position="140"/>
    </location>
</feature>
<name>A0A1V8SA55_9PEZI</name>
<dbReference type="Gene3D" id="3.40.630.30">
    <property type="match status" value="1"/>
</dbReference>
<dbReference type="EMBL" id="NAJO01000074">
    <property type="protein sequence ID" value="OQN96035.1"/>
    <property type="molecule type" value="Genomic_DNA"/>
</dbReference>
<feature type="compositionally biased region" description="Polar residues" evidence="1">
    <location>
        <begin position="41"/>
        <end position="50"/>
    </location>
</feature>
<sequence>MQPHGASTTQPKPRLMPPHMRHRRRPRGGAGPEKPPPIDTTAAQASKASIPQAISATLESATGVFVPDMDASNPLDKLTALGCKVSAPVPVSGDVRNHTSNLKPTSPSAPRSAWMPTRADGKAISPDSARSNNQQANNKSARPPAPSGSIWADKKQIHRAAPKLPRKAAWEFSVSSSSRGWGDQAEGPGLQDFDGGWAPAPPDWDNRPGFRNGQSSDKIFAWIATTNENLDAVTESRAVSLLDDLKSTSTNEVAPRYWVPTKIDGQSPKLFWSALAQSTDVKPIDEVDLLNQHPFWTLFKDDKSAFLADHEHPVVAGPDPDENENERLARENDLGSGHVAEAKLATERAKLEARRARKVMKDERRRQALEANGLSPTGPPPIKTFSNLLVRVASLDDAASICKIYNQSVEYTCAVPEVTHRTKEHMETRIRSARTAKLPLIVAYERGKRIKAPKKGRNQNYHGGEDIVLPDEVHGFAFADEYGENDGIFRFTATIKIYVNLEKQNHKIGSCLLDKLLSLLDPTHVERGGYETIGELDGAGPQRNIRSIVVQYPYDAEQNEKLGWICGWLNREAGFKKTGDMIDIGEKNGKALNLAILQKTTGASREPEASAPVVQPNGGAALGSVW</sequence>
<feature type="region of interest" description="Disordered" evidence="1">
    <location>
        <begin position="1"/>
        <end position="50"/>
    </location>
</feature>
<accession>A0A1V8SA55</accession>